<dbReference type="Proteomes" id="UP000638313">
    <property type="component" value="Unassembled WGS sequence"/>
</dbReference>
<name>A0A919B624_9ACTN</name>
<organism evidence="1 2">
    <name type="scientific">Streptomyces mashuensis</name>
    <dbReference type="NCBI Taxonomy" id="33904"/>
    <lineage>
        <taxon>Bacteria</taxon>
        <taxon>Bacillati</taxon>
        <taxon>Actinomycetota</taxon>
        <taxon>Actinomycetes</taxon>
        <taxon>Kitasatosporales</taxon>
        <taxon>Streptomycetaceae</taxon>
        <taxon>Streptomyces</taxon>
    </lineage>
</organism>
<dbReference type="EMBL" id="BNBD01000008">
    <property type="protein sequence ID" value="GHF54187.1"/>
    <property type="molecule type" value="Genomic_DNA"/>
</dbReference>
<proteinExistence type="predicted"/>
<evidence type="ECO:0000313" key="2">
    <source>
        <dbReference type="Proteomes" id="UP000638313"/>
    </source>
</evidence>
<comment type="caution">
    <text evidence="1">The sequence shown here is derived from an EMBL/GenBank/DDBJ whole genome shotgun (WGS) entry which is preliminary data.</text>
</comment>
<protein>
    <submittedName>
        <fullName evidence="1">Uncharacterized protein</fullName>
    </submittedName>
</protein>
<accession>A0A919B624</accession>
<reference evidence="1" key="2">
    <citation type="submission" date="2020-09" db="EMBL/GenBank/DDBJ databases">
        <authorList>
            <person name="Sun Q."/>
            <person name="Ohkuma M."/>
        </authorList>
    </citation>
    <scope>NUCLEOTIDE SEQUENCE</scope>
    <source>
        <strain evidence="1">JCM 4059</strain>
    </source>
</reference>
<reference evidence="1" key="1">
    <citation type="journal article" date="2014" name="Int. J. Syst. Evol. Microbiol.">
        <title>Complete genome sequence of Corynebacterium casei LMG S-19264T (=DSM 44701T), isolated from a smear-ripened cheese.</title>
        <authorList>
            <consortium name="US DOE Joint Genome Institute (JGI-PGF)"/>
            <person name="Walter F."/>
            <person name="Albersmeier A."/>
            <person name="Kalinowski J."/>
            <person name="Ruckert C."/>
        </authorList>
    </citation>
    <scope>NUCLEOTIDE SEQUENCE</scope>
    <source>
        <strain evidence="1">JCM 4059</strain>
    </source>
</reference>
<dbReference type="RefSeq" id="WP_190130952.1">
    <property type="nucleotide sequence ID" value="NZ_BNBD01000008.1"/>
</dbReference>
<dbReference type="AlphaFoldDB" id="A0A919B624"/>
<keyword evidence="2" id="KW-1185">Reference proteome</keyword>
<sequence>MVSYHPAGRDTALYAAVQDVKAGHWMQMRQVLAQTRTWREWTTRTQVLGVAAARRNVVELWLKEEPQSVAAQVMHARVTTERALDAHRSRRSTADPRRAHQLDELADRARQACRRAGDLHPGDPVAPICLLALAETDRTGRFPEHRVAPPPPDVLLPHGPWGLLEAAHRRDAFSREAWHRMLRVLQAGPKSAYLSQGAVAMDFARWSVSKAPLGSPLLLLPLYAHMEEYRARRSRGDAMLSLWWVNDSITPVIAKAFEDWFCHCDPAAGSATDLNHLAHALTAGGFLNEAAAVFQAIGDFATPAPWQYITHDPDRWWEEFETTRSACLRRLQPLPKAGRRP</sequence>
<gene>
    <name evidence="1" type="ORF">GCM10010218_39280</name>
</gene>
<evidence type="ECO:0000313" key="1">
    <source>
        <dbReference type="EMBL" id="GHF54187.1"/>
    </source>
</evidence>